<proteinExistence type="predicted"/>
<reference evidence="1 2" key="1">
    <citation type="journal article" date="2024" name="G3 (Bethesda)">
        <title>Genome assembly of Hibiscus sabdariffa L. provides insights into metabolisms of medicinal natural products.</title>
        <authorList>
            <person name="Kim T."/>
        </authorList>
    </citation>
    <scope>NUCLEOTIDE SEQUENCE [LARGE SCALE GENOMIC DNA]</scope>
    <source>
        <strain evidence="1">TK-2024</strain>
        <tissue evidence="1">Old leaves</tissue>
    </source>
</reference>
<evidence type="ECO:0000313" key="1">
    <source>
        <dbReference type="EMBL" id="KAK9022045.1"/>
    </source>
</evidence>
<protein>
    <submittedName>
        <fullName evidence="1">Uncharacterized protein</fullName>
    </submittedName>
</protein>
<accession>A0ABR2S9X6</accession>
<organism evidence="1 2">
    <name type="scientific">Hibiscus sabdariffa</name>
    <name type="common">roselle</name>
    <dbReference type="NCBI Taxonomy" id="183260"/>
    <lineage>
        <taxon>Eukaryota</taxon>
        <taxon>Viridiplantae</taxon>
        <taxon>Streptophyta</taxon>
        <taxon>Embryophyta</taxon>
        <taxon>Tracheophyta</taxon>
        <taxon>Spermatophyta</taxon>
        <taxon>Magnoliopsida</taxon>
        <taxon>eudicotyledons</taxon>
        <taxon>Gunneridae</taxon>
        <taxon>Pentapetalae</taxon>
        <taxon>rosids</taxon>
        <taxon>malvids</taxon>
        <taxon>Malvales</taxon>
        <taxon>Malvaceae</taxon>
        <taxon>Malvoideae</taxon>
        <taxon>Hibiscus</taxon>
    </lineage>
</organism>
<name>A0ABR2S9X6_9ROSI</name>
<gene>
    <name evidence="1" type="ORF">V6N11_002341</name>
</gene>
<dbReference type="Proteomes" id="UP001396334">
    <property type="component" value="Unassembled WGS sequence"/>
</dbReference>
<evidence type="ECO:0000313" key="2">
    <source>
        <dbReference type="Proteomes" id="UP001396334"/>
    </source>
</evidence>
<dbReference type="EMBL" id="JBBPBN010000015">
    <property type="protein sequence ID" value="KAK9022045.1"/>
    <property type="molecule type" value="Genomic_DNA"/>
</dbReference>
<comment type="caution">
    <text evidence="1">The sequence shown here is derived from an EMBL/GenBank/DDBJ whole genome shotgun (WGS) entry which is preliminary data.</text>
</comment>
<sequence>MRIVFFLHAQEEELNFGTGAAENALLFVRLVSILIFTVHNLKRDEWLACSPDVAAVTSSEVDEKQSITKSLETGPMCMDDDDGDGTCFFNMSRYEEEEEETGNRLALWEDFELQ</sequence>
<keyword evidence="2" id="KW-1185">Reference proteome</keyword>